<evidence type="ECO:0000313" key="4">
    <source>
        <dbReference type="Proteomes" id="UP000324800"/>
    </source>
</evidence>
<protein>
    <recommendedName>
        <fullName evidence="2">Activating signal cointegrator 1 third domain-containing protein</fullName>
    </recommendedName>
</protein>
<sequence length="176" mass="21151">MVIGQDQDGDGERGWAEKEEKGGVKQINEKDKQQSEENIKNQGVDQRKEFSQAIDYRNRLIQYDQEHNERAKIIDDQSDYFEFEHNIWNTKSERTAYKEQRLQEEKILKEKEREKKERRRIAFDPQTRTVKFVEENQQTAFGNSNLSSYKSFSQENDDIFPVEIYAMRRVRDDDDD</sequence>
<dbReference type="InterPro" id="IPR056993">
    <property type="entry name" value="TRIP4_3rd_dom"/>
</dbReference>
<dbReference type="AlphaFoldDB" id="A0A5J4X4L1"/>
<comment type="caution">
    <text evidence="3">The sequence shown here is derived from an EMBL/GenBank/DDBJ whole genome shotgun (WGS) entry which is preliminary data.</text>
</comment>
<accession>A0A5J4X4L1</accession>
<evidence type="ECO:0000256" key="1">
    <source>
        <dbReference type="SAM" id="MobiDB-lite"/>
    </source>
</evidence>
<evidence type="ECO:0000313" key="3">
    <source>
        <dbReference type="EMBL" id="KAA6402120.1"/>
    </source>
</evidence>
<dbReference type="PANTHER" id="PTHR12963:SF4">
    <property type="entry name" value="ACTIVATING SIGNAL COINTEGRATOR 1"/>
    <property type="match status" value="1"/>
</dbReference>
<dbReference type="OrthoDB" id="338816at2759"/>
<dbReference type="GO" id="GO:0005634">
    <property type="term" value="C:nucleus"/>
    <property type="evidence" value="ECO:0007669"/>
    <property type="project" value="TreeGrafter"/>
</dbReference>
<evidence type="ECO:0000259" key="2">
    <source>
        <dbReference type="Pfam" id="PF23134"/>
    </source>
</evidence>
<feature type="domain" description="Activating signal cointegrator 1 third" evidence="2">
    <location>
        <begin position="76"/>
        <end position="125"/>
    </location>
</feature>
<dbReference type="InterPro" id="IPR039128">
    <property type="entry name" value="TRIP4-like"/>
</dbReference>
<organism evidence="3 4">
    <name type="scientific">Streblomastix strix</name>
    <dbReference type="NCBI Taxonomy" id="222440"/>
    <lineage>
        <taxon>Eukaryota</taxon>
        <taxon>Metamonada</taxon>
        <taxon>Preaxostyla</taxon>
        <taxon>Oxymonadida</taxon>
        <taxon>Streblomastigidae</taxon>
        <taxon>Streblomastix</taxon>
    </lineage>
</organism>
<reference evidence="3 4" key="1">
    <citation type="submission" date="2019-03" db="EMBL/GenBank/DDBJ databases">
        <title>Single cell metagenomics reveals metabolic interactions within the superorganism composed of flagellate Streblomastix strix and complex community of Bacteroidetes bacteria on its surface.</title>
        <authorList>
            <person name="Treitli S.C."/>
            <person name="Kolisko M."/>
            <person name="Husnik F."/>
            <person name="Keeling P."/>
            <person name="Hampl V."/>
        </authorList>
    </citation>
    <scope>NUCLEOTIDE SEQUENCE [LARGE SCALE GENOMIC DNA]</scope>
    <source>
        <strain evidence="3">ST1C</strain>
    </source>
</reference>
<dbReference type="Proteomes" id="UP000324800">
    <property type="component" value="Unassembled WGS sequence"/>
</dbReference>
<dbReference type="EMBL" id="SNRW01000283">
    <property type="protein sequence ID" value="KAA6402120.1"/>
    <property type="molecule type" value="Genomic_DNA"/>
</dbReference>
<dbReference type="GO" id="GO:0045893">
    <property type="term" value="P:positive regulation of DNA-templated transcription"/>
    <property type="evidence" value="ECO:0007669"/>
    <property type="project" value="TreeGrafter"/>
</dbReference>
<dbReference type="Pfam" id="PF23134">
    <property type="entry name" value="TRIP4_3rd"/>
    <property type="match status" value="1"/>
</dbReference>
<feature type="compositionally biased region" description="Basic and acidic residues" evidence="1">
    <location>
        <begin position="10"/>
        <end position="47"/>
    </location>
</feature>
<gene>
    <name evidence="3" type="ORF">EZS28_002350</name>
</gene>
<name>A0A5J4X4L1_9EUKA</name>
<dbReference type="PANTHER" id="PTHR12963">
    <property type="entry name" value="THYROID RECEPTOR INTERACTING PROTEIN RELATED"/>
    <property type="match status" value="1"/>
</dbReference>
<feature type="region of interest" description="Disordered" evidence="1">
    <location>
        <begin position="1"/>
        <end position="47"/>
    </location>
</feature>
<proteinExistence type="predicted"/>